<protein>
    <submittedName>
        <fullName evidence="1">Uncharacterized protein</fullName>
    </submittedName>
</protein>
<keyword evidence="2" id="KW-1185">Reference proteome</keyword>
<dbReference type="Proteomes" id="UP000308600">
    <property type="component" value="Unassembled WGS sequence"/>
</dbReference>
<accession>A0ACD3ATB9</accession>
<gene>
    <name evidence="1" type="ORF">BDN72DRAFT_768320</name>
</gene>
<proteinExistence type="predicted"/>
<reference evidence="1 2" key="1">
    <citation type="journal article" date="2019" name="Nat. Ecol. Evol.">
        <title>Megaphylogeny resolves global patterns of mushroom evolution.</title>
        <authorList>
            <person name="Varga T."/>
            <person name="Krizsan K."/>
            <person name="Foldi C."/>
            <person name="Dima B."/>
            <person name="Sanchez-Garcia M."/>
            <person name="Sanchez-Ramirez S."/>
            <person name="Szollosi G.J."/>
            <person name="Szarkandi J.G."/>
            <person name="Papp V."/>
            <person name="Albert L."/>
            <person name="Andreopoulos W."/>
            <person name="Angelini C."/>
            <person name="Antonin V."/>
            <person name="Barry K.W."/>
            <person name="Bougher N.L."/>
            <person name="Buchanan P."/>
            <person name="Buyck B."/>
            <person name="Bense V."/>
            <person name="Catcheside P."/>
            <person name="Chovatia M."/>
            <person name="Cooper J."/>
            <person name="Damon W."/>
            <person name="Desjardin D."/>
            <person name="Finy P."/>
            <person name="Geml J."/>
            <person name="Haridas S."/>
            <person name="Hughes K."/>
            <person name="Justo A."/>
            <person name="Karasinski D."/>
            <person name="Kautmanova I."/>
            <person name="Kiss B."/>
            <person name="Kocsube S."/>
            <person name="Kotiranta H."/>
            <person name="LaButti K.M."/>
            <person name="Lechner B.E."/>
            <person name="Liimatainen K."/>
            <person name="Lipzen A."/>
            <person name="Lukacs Z."/>
            <person name="Mihaltcheva S."/>
            <person name="Morgado L.N."/>
            <person name="Niskanen T."/>
            <person name="Noordeloos M.E."/>
            <person name="Ohm R.A."/>
            <person name="Ortiz-Santana B."/>
            <person name="Ovrebo C."/>
            <person name="Racz N."/>
            <person name="Riley R."/>
            <person name="Savchenko A."/>
            <person name="Shiryaev A."/>
            <person name="Soop K."/>
            <person name="Spirin V."/>
            <person name="Szebenyi C."/>
            <person name="Tomsovsky M."/>
            <person name="Tulloss R.E."/>
            <person name="Uehling J."/>
            <person name="Grigoriev I.V."/>
            <person name="Vagvolgyi C."/>
            <person name="Papp T."/>
            <person name="Martin F.M."/>
            <person name="Miettinen O."/>
            <person name="Hibbett D.S."/>
            <person name="Nagy L.G."/>
        </authorList>
    </citation>
    <scope>NUCLEOTIDE SEQUENCE [LARGE SCALE GENOMIC DNA]</scope>
    <source>
        <strain evidence="1 2">NL-1719</strain>
    </source>
</reference>
<evidence type="ECO:0000313" key="1">
    <source>
        <dbReference type="EMBL" id="TFK69198.1"/>
    </source>
</evidence>
<organism evidence="1 2">
    <name type="scientific">Pluteus cervinus</name>
    <dbReference type="NCBI Taxonomy" id="181527"/>
    <lineage>
        <taxon>Eukaryota</taxon>
        <taxon>Fungi</taxon>
        <taxon>Dikarya</taxon>
        <taxon>Basidiomycota</taxon>
        <taxon>Agaricomycotina</taxon>
        <taxon>Agaricomycetes</taxon>
        <taxon>Agaricomycetidae</taxon>
        <taxon>Agaricales</taxon>
        <taxon>Pluteineae</taxon>
        <taxon>Pluteaceae</taxon>
        <taxon>Pluteus</taxon>
    </lineage>
</organism>
<sequence>MISTAANRKKFIDSAKAFLNDYELDGIDIDMEYPGAEERSAPSTETPNLTAFFKEMRASMGNDVILSVAAPAGYWFLKGFEIDKIVQDISYINMMSYDYHGPWDTDVDGEDSTAKPHTSIKDIEDSVKLYARAGVDLSKVNLGLAWYGRSYNVGSCKGMGCKMTGGGTPGSCTGESGVLSELEIWNDNPKPTLDNNTQTYWYNKGNDFITYDDQTTWAYKTDYAAKHCFGGTFVWSLDQVRPTNKPPPVPPPPPPPPAEVDCGPWIIDSSAISDCRVWLPPSSSFFQEILRYFTGRHSWIRCRTSRSYSKSMLHYSWCFSDTFNMNGTHCPGVIGIKPTCEGSCCL</sequence>
<name>A0ACD3ATB9_9AGAR</name>
<dbReference type="EMBL" id="ML208335">
    <property type="protein sequence ID" value="TFK69198.1"/>
    <property type="molecule type" value="Genomic_DNA"/>
</dbReference>
<evidence type="ECO:0000313" key="2">
    <source>
        <dbReference type="Proteomes" id="UP000308600"/>
    </source>
</evidence>